<evidence type="ECO:0000256" key="5">
    <source>
        <dbReference type="ARBA" id="ARBA00023136"/>
    </source>
</evidence>
<evidence type="ECO:0000313" key="7">
    <source>
        <dbReference type="EMBL" id="CAL6000455.1"/>
    </source>
</evidence>
<accession>A0ABP1HU51</accession>
<feature type="transmembrane region" description="Helical" evidence="6">
    <location>
        <begin position="6"/>
        <end position="28"/>
    </location>
</feature>
<evidence type="ECO:0000256" key="2">
    <source>
        <dbReference type="ARBA" id="ARBA00010487"/>
    </source>
</evidence>
<feature type="transmembrane region" description="Helical" evidence="6">
    <location>
        <begin position="457"/>
        <end position="478"/>
    </location>
</feature>
<dbReference type="PANTHER" id="PTHR21355">
    <property type="entry name" value="G-PROTEIN COUPLED RECEPTOR-ASSOCIATED PROTEIN LMBRD2"/>
    <property type="match status" value="1"/>
</dbReference>
<gene>
    <name evidence="7" type="ORF">HINF_LOCUS16706</name>
</gene>
<comment type="subcellular location">
    <subcellularLocation>
        <location evidence="1">Membrane</location>
        <topology evidence="1">Multi-pass membrane protein</topology>
    </subcellularLocation>
</comment>
<proteinExistence type="inferred from homology"/>
<feature type="transmembrane region" description="Helical" evidence="6">
    <location>
        <begin position="412"/>
        <end position="437"/>
    </location>
</feature>
<feature type="transmembrane region" description="Helical" evidence="6">
    <location>
        <begin position="49"/>
        <end position="75"/>
    </location>
</feature>
<keyword evidence="3 6" id="KW-0812">Transmembrane</keyword>
<evidence type="ECO:0000256" key="3">
    <source>
        <dbReference type="ARBA" id="ARBA00022692"/>
    </source>
</evidence>
<comment type="caution">
    <text evidence="7">The sequence shown here is derived from an EMBL/GenBank/DDBJ whole genome shotgun (WGS) entry which is preliminary data.</text>
</comment>
<feature type="transmembrane region" description="Helical" evidence="6">
    <location>
        <begin position="137"/>
        <end position="157"/>
    </location>
</feature>
<dbReference type="PANTHER" id="PTHR21355:SF0">
    <property type="entry name" value="G-PROTEIN COUPLED RECEPTOR-ASSOCIATED PROTEIN LMBRD2"/>
    <property type="match status" value="1"/>
</dbReference>
<dbReference type="EMBL" id="CAXDID020000041">
    <property type="protein sequence ID" value="CAL6000455.1"/>
    <property type="molecule type" value="Genomic_DNA"/>
</dbReference>
<feature type="transmembrane region" description="Helical" evidence="6">
    <location>
        <begin position="499"/>
        <end position="521"/>
    </location>
</feature>
<protein>
    <recommendedName>
        <fullName evidence="9">Gustatory receptor</fullName>
    </recommendedName>
</protein>
<comment type="similarity">
    <text evidence="2">Belongs to the LIMR family.</text>
</comment>
<dbReference type="InterPro" id="IPR051584">
    <property type="entry name" value="GPCR-associated_LMBR1"/>
</dbReference>
<dbReference type="InterPro" id="IPR006876">
    <property type="entry name" value="LMBR1-like_membr_prot"/>
</dbReference>
<keyword evidence="5 6" id="KW-0472">Membrane</keyword>
<feature type="transmembrane region" description="Helical" evidence="6">
    <location>
        <begin position="163"/>
        <end position="190"/>
    </location>
</feature>
<sequence>MINIYNQLYIIITISAVIQLIYSVLFLFHTTQRKRAQDMDKNHRFKPSYHLHLTVPTLVTVVIAFAYAIFTFHLAIADISLSFSSDYNSDSLYSVWNTIQWSYFIYDFGPGLLVQAYQFSAHPSQLFSFWRAATREFWFYGITIGIIFLLGIFTIILGKVFTYTTFLGCVLTVKNSFVTVYFVIVFSFGLQELPRQIMYAASPVMMLNNLKYDALKQKEYIQILSTKFLLFKQQLDIYQEELKYRIINKTKLSIKPQSVEVSSKDAKILNKYKQLQHYIDHIKDITRSSLEKLETFNDTKQPELDAMLIQLAQSSVQSIKPQPVETLNKNIKKTQDIQTVSNYRLNVLIERVLNEYKYVAFRVEREFQVMRNIVARYKKYTNLRQISKNVLPDGRKISRKQKIVTKFIRPTFLWITFIFFLLVSLFIVYSNFLLVNSDWVEYSPLYMLIHYSSDKNLIAVSVTFVYYLHVVFVFYGMNASRMGITFKISGKKGTDPKSTVFYANRLTTLLFVLSWNLSQILGISEDTAFFKGVGSLQQIPIFGIQLMTYLPIIIFAVYIMWAFKIQRVVRAIFTKKSTGINRVKTIKNLNMDEADQLIKQFDIDEKMGDMAGAIIHSNFEHIFNNISNHSIDFSSFKGAIFQKSTIRYEVQLIHYSFQQFMCYIFKISLQNMPKITRLTVKEILDFCSPQGEQHTLSFYYMLLLSEYGPPVENGIIGGPYKHQRVLTKFEINPMLEVYNKKIKELIRTEITTPQKFHHPLKYEIVEILEHYMKRLPKKQIEYSKIPKFQPETEVSFSDFSYCMEIFCLDIVKWLSQ</sequence>
<evidence type="ECO:0000256" key="4">
    <source>
        <dbReference type="ARBA" id="ARBA00022989"/>
    </source>
</evidence>
<evidence type="ECO:0000256" key="6">
    <source>
        <dbReference type="SAM" id="Phobius"/>
    </source>
</evidence>
<dbReference type="Pfam" id="PF04791">
    <property type="entry name" value="LMBR1"/>
    <property type="match status" value="1"/>
</dbReference>
<evidence type="ECO:0008006" key="9">
    <source>
        <dbReference type="Google" id="ProtNLM"/>
    </source>
</evidence>
<evidence type="ECO:0000313" key="8">
    <source>
        <dbReference type="Proteomes" id="UP001642409"/>
    </source>
</evidence>
<feature type="transmembrane region" description="Helical" evidence="6">
    <location>
        <begin position="95"/>
        <end position="117"/>
    </location>
</feature>
<dbReference type="Proteomes" id="UP001642409">
    <property type="component" value="Unassembled WGS sequence"/>
</dbReference>
<keyword evidence="8" id="KW-1185">Reference proteome</keyword>
<keyword evidence="4 6" id="KW-1133">Transmembrane helix</keyword>
<name>A0ABP1HU51_9EUKA</name>
<evidence type="ECO:0000256" key="1">
    <source>
        <dbReference type="ARBA" id="ARBA00004141"/>
    </source>
</evidence>
<feature type="transmembrane region" description="Helical" evidence="6">
    <location>
        <begin position="541"/>
        <end position="563"/>
    </location>
</feature>
<organism evidence="7 8">
    <name type="scientific">Hexamita inflata</name>
    <dbReference type="NCBI Taxonomy" id="28002"/>
    <lineage>
        <taxon>Eukaryota</taxon>
        <taxon>Metamonada</taxon>
        <taxon>Diplomonadida</taxon>
        <taxon>Hexamitidae</taxon>
        <taxon>Hexamitinae</taxon>
        <taxon>Hexamita</taxon>
    </lineage>
</organism>
<reference evidence="7 8" key="1">
    <citation type="submission" date="2024-07" db="EMBL/GenBank/DDBJ databases">
        <authorList>
            <person name="Akdeniz Z."/>
        </authorList>
    </citation>
    <scope>NUCLEOTIDE SEQUENCE [LARGE SCALE GENOMIC DNA]</scope>
</reference>